<reference evidence="1" key="1">
    <citation type="submission" date="2021-06" db="EMBL/GenBank/DDBJ databases">
        <authorList>
            <person name="Hodson N. C."/>
            <person name="Mongue J. A."/>
            <person name="Jaron S. K."/>
        </authorList>
    </citation>
    <scope>NUCLEOTIDE SEQUENCE</scope>
</reference>
<gene>
    <name evidence="1" type="ORF">AFUS01_LOCUS14343</name>
</gene>
<dbReference type="OrthoDB" id="6022389at2759"/>
<sequence length="53" mass="6215">MLAQLKRFPEAEKEMRSVLEFYIKAHGDTHQKTRAMKKNLANLLVETERLNDA</sequence>
<evidence type="ECO:0000313" key="2">
    <source>
        <dbReference type="Proteomes" id="UP000708208"/>
    </source>
</evidence>
<name>A0A8J2P4L1_9HEXA</name>
<protein>
    <submittedName>
        <fullName evidence="1">Uncharacterized protein</fullName>
    </submittedName>
</protein>
<feature type="non-terminal residue" evidence="1">
    <location>
        <position position="53"/>
    </location>
</feature>
<proteinExistence type="predicted"/>
<organism evidence="1 2">
    <name type="scientific">Allacma fusca</name>
    <dbReference type="NCBI Taxonomy" id="39272"/>
    <lineage>
        <taxon>Eukaryota</taxon>
        <taxon>Metazoa</taxon>
        <taxon>Ecdysozoa</taxon>
        <taxon>Arthropoda</taxon>
        <taxon>Hexapoda</taxon>
        <taxon>Collembola</taxon>
        <taxon>Symphypleona</taxon>
        <taxon>Sminthuridae</taxon>
        <taxon>Allacma</taxon>
    </lineage>
</organism>
<evidence type="ECO:0000313" key="1">
    <source>
        <dbReference type="EMBL" id="CAG7725386.1"/>
    </source>
</evidence>
<comment type="caution">
    <text evidence="1">The sequence shown here is derived from an EMBL/GenBank/DDBJ whole genome shotgun (WGS) entry which is preliminary data.</text>
</comment>
<dbReference type="Proteomes" id="UP000708208">
    <property type="component" value="Unassembled WGS sequence"/>
</dbReference>
<keyword evidence="2" id="KW-1185">Reference proteome</keyword>
<dbReference type="EMBL" id="CAJVCH010121071">
    <property type="protein sequence ID" value="CAG7725386.1"/>
    <property type="molecule type" value="Genomic_DNA"/>
</dbReference>
<dbReference type="AlphaFoldDB" id="A0A8J2P4L1"/>
<accession>A0A8J2P4L1</accession>